<name>A0A699J8F2_TANCI</name>
<protein>
    <submittedName>
        <fullName evidence="1">Receptor-like kinase</fullName>
    </submittedName>
</protein>
<dbReference type="GO" id="GO:0016301">
    <property type="term" value="F:kinase activity"/>
    <property type="evidence" value="ECO:0007669"/>
    <property type="project" value="UniProtKB-KW"/>
</dbReference>
<reference evidence="1" key="1">
    <citation type="journal article" date="2019" name="Sci. Rep.">
        <title>Draft genome of Tanacetum cinerariifolium, the natural source of mosquito coil.</title>
        <authorList>
            <person name="Yamashiro T."/>
            <person name="Shiraishi A."/>
            <person name="Satake H."/>
            <person name="Nakayama K."/>
        </authorList>
    </citation>
    <scope>NUCLEOTIDE SEQUENCE</scope>
</reference>
<evidence type="ECO:0000313" key="1">
    <source>
        <dbReference type="EMBL" id="GFA19396.1"/>
    </source>
</evidence>
<keyword evidence="1" id="KW-0808">Transferase</keyword>
<proteinExistence type="predicted"/>
<dbReference type="AlphaFoldDB" id="A0A699J8F2"/>
<comment type="caution">
    <text evidence="1">The sequence shown here is derived from an EMBL/GenBank/DDBJ whole genome shotgun (WGS) entry which is preliminary data.</text>
</comment>
<keyword evidence="1" id="KW-0418">Kinase</keyword>
<organism evidence="1">
    <name type="scientific">Tanacetum cinerariifolium</name>
    <name type="common">Dalmatian daisy</name>
    <name type="synonym">Chrysanthemum cinerariifolium</name>
    <dbReference type="NCBI Taxonomy" id="118510"/>
    <lineage>
        <taxon>Eukaryota</taxon>
        <taxon>Viridiplantae</taxon>
        <taxon>Streptophyta</taxon>
        <taxon>Embryophyta</taxon>
        <taxon>Tracheophyta</taxon>
        <taxon>Spermatophyta</taxon>
        <taxon>Magnoliopsida</taxon>
        <taxon>eudicotyledons</taxon>
        <taxon>Gunneridae</taxon>
        <taxon>Pentapetalae</taxon>
        <taxon>asterids</taxon>
        <taxon>campanulids</taxon>
        <taxon>Asterales</taxon>
        <taxon>Asteraceae</taxon>
        <taxon>Asteroideae</taxon>
        <taxon>Anthemideae</taxon>
        <taxon>Anthemidinae</taxon>
        <taxon>Tanacetum</taxon>
    </lineage>
</organism>
<gene>
    <name evidence="1" type="ORF">Tci_591368</name>
</gene>
<sequence>MGKLSSDGSDGSEGSAKDIQDFGYVMLAVLGGDPKANQCGSDLAYENWVNGNVVEIVDKTTEGGVDNDELERVFKIMFWYF</sequence>
<accession>A0A699J8F2</accession>
<keyword evidence="1" id="KW-0675">Receptor</keyword>
<dbReference type="EMBL" id="BKCJ010383588">
    <property type="protein sequence ID" value="GFA19396.1"/>
    <property type="molecule type" value="Genomic_DNA"/>
</dbReference>